<feature type="compositionally biased region" description="Polar residues" evidence="1">
    <location>
        <begin position="455"/>
        <end position="465"/>
    </location>
</feature>
<dbReference type="EMBL" id="HG735735">
    <property type="protein sequence ID" value="CDJ36295.1"/>
    <property type="molecule type" value="Genomic_DNA"/>
</dbReference>
<feature type="region of interest" description="Disordered" evidence="1">
    <location>
        <begin position="526"/>
        <end position="561"/>
    </location>
</feature>
<evidence type="ECO:0000313" key="3">
    <source>
        <dbReference type="Proteomes" id="UP000030744"/>
    </source>
</evidence>
<gene>
    <name evidence="2" type="ORF">EMH_0075930</name>
</gene>
<proteinExistence type="predicted"/>
<feature type="compositionally biased region" description="Basic residues" evidence="1">
    <location>
        <begin position="402"/>
        <end position="411"/>
    </location>
</feature>
<name>U6KE45_9EIME</name>
<reference evidence="2" key="2">
    <citation type="submission" date="2013-10" db="EMBL/GenBank/DDBJ databases">
        <authorList>
            <person name="Aslett M."/>
        </authorList>
    </citation>
    <scope>NUCLEOTIDE SEQUENCE [LARGE SCALE GENOMIC DNA]</scope>
    <source>
        <strain evidence="2">Houghton</strain>
    </source>
</reference>
<feature type="region of interest" description="Disordered" evidence="1">
    <location>
        <begin position="1"/>
        <end position="23"/>
    </location>
</feature>
<organism evidence="2 3">
    <name type="scientific">Eimeria mitis</name>
    <dbReference type="NCBI Taxonomy" id="44415"/>
    <lineage>
        <taxon>Eukaryota</taxon>
        <taxon>Sar</taxon>
        <taxon>Alveolata</taxon>
        <taxon>Apicomplexa</taxon>
        <taxon>Conoidasida</taxon>
        <taxon>Coccidia</taxon>
        <taxon>Eucoccidiorida</taxon>
        <taxon>Eimeriorina</taxon>
        <taxon>Eimeriidae</taxon>
        <taxon>Eimeria</taxon>
    </lineage>
</organism>
<evidence type="ECO:0000256" key="1">
    <source>
        <dbReference type="SAM" id="MobiDB-lite"/>
    </source>
</evidence>
<dbReference type="Proteomes" id="UP000030744">
    <property type="component" value="Unassembled WGS sequence"/>
</dbReference>
<keyword evidence="3" id="KW-1185">Reference proteome</keyword>
<dbReference type="VEuPathDB" id="ToxoDB:EMH_0075930"/>
<sequence>MNGQTEISFSSPGGAATVGRMRISPSPWDSGKEALKEWASHAPASTRHAVVKGRSWPLGRSFQLTTLLLVSAVAVAFVILRCHRQITAVNNPGNGPLRSLAEGEGAGRATLCGASEVHGSLLAAGASGAIELALLERAEGVVQRLIQVTKDCRSAAVLVPQSFSMKVVFLFLGFCIQEVAALSALLGVEFEEQKVEALQTAVQASKEVRFACFQQARKSQLQHASRMERYAQEFWGTDVENPPLAAEVRTQMLKELLELQELALELIEAAVASLLQSEHSGTQVTEEVTLHFVDEVTRVVYTRRDQVFKNKHLSHYLRIAEETRSRGKLVGPLKVKDLDERPEQSFEEQYEDLIKGKNWVGKPWNKTEGDLLEASLQTEVSPEEQSDSLGMDGASGEGAPARTRRARRARRGSVVPPRLKASSRSSGMGPSKTLKEETHGSPAKARTTEPAITHQAPTTASSRGQQLHELDIAVPALSPDVLLRGGTRPPPGPAASPFPAASLTVPAAAETLEAPWGRREATTQFGVTEQTPSTPWSSAWPPRLRVSPRPPAPDSASATAADVADAMEGLSLYQPTQPLDSQLWEVSSSVDAQLSSFLTTPQSISKAASEMLDSLRTQAPPMDMQGMARYRSGFSFYAPSSSIPPPNETDDS</sequence>
<accession>U6KE45</accession>
<dbReference type="RefSeq" id="XP_037878584.1">
    <property type="nucleotide sequence ID" value="XM_038022730.1"/>
</dbReference>
<dbReference type="AlphaFoldDB" id="U6KE45"/>
<reference evidence="2" key="1">
    <citation type="submission" date="2013-10" db="EMBL/GenBank/DDBJ databases">
        <title>Genomic analysis of the causative agents of coccidiosis in chickens.</title>
        <authorList>
            <person name="Reid A.J."/>
            <person name="Blake D."/>
            <person name="Billington K."/>
            <person name="Browne H."/>
            <person name="Dunn M."/>
            <person name="Hung S."/>
            <person name="Kawahara F."/>
            <person name="Miranda-Saavedra D."/>
            <person name="Mourier T."/>
            <person name="Nagra H."/>
            <person name="Otto T.D."/>
            <person name="Rawlings N."/>
            <person name="Sanchez A."/>
            <person name="Sanders M."/>
            <person name="Subramaniam C."/>
            <person name="Tay Y."/>
            <person name="Dear P."/>
            <person name="Doerig C."/>
            <person name="Gruber A."/>
            <person name="Parkinson J."/>
            <person name="Shirley M."/>
            <person name="Wan K.L."/>
            <person name="Berriman M."/>
            <person name="Tomley F."/>
            <person name="Pain A."/>
        </authorList>
    </citation>
    <scope>NUCLEOTIDE SEQUENCE [LARGE SCALE GENOMIC DNA]</scope>
    <source>
        <strain evidence="2">Houghton</strain>
    </source>
</reference>
<feature type="compositionally biased region" description="Polar residues" evidence="1">
    <location>
        <begin position="1"/>
        <end position="11"/>
    </location>
</feature>
<feature type="region of interest" description="Disordered" evidence="1">
    <location>
        <begin position="375"/>
        <end position="465"/>
    </location>
</feature>
<dbReference type="GeneID" id="60404297"/>
<protein>
    <submittedName>
        <fullName evidence="2">Uncharacterized protein</fullName>
    </submittedName>
</protein>
<evidence type="ECO:0000313" key="2">
    <source>
        <dbReference type="EMBL" id="CDJ36295.1"/>
    </source>
</evidence>
<feature type="compositionally biased region" description="Low complexity" evidence="1">
    <location>
        <begin position="531"/>
        <end position="547"/>
    </location>
</feature>
<dbReference type="OrthoDB" id="348068at2759"/>